<dbReference type="Proteomes" id="UP000799438">
    <property type="component" value="Unassembled WGS sequence"/>
</dbReference>
<feature type="compositionally biased region" description="Low complexity" evidence="21">
    <location>
        <begin position="593"/>
        <end position="605"/>
    </location>
</feature>
<keyword evidence="5" id="KW-0158">Chromosome</keyword>
<keyword evidence="8 17" id="KW-0255">Endonuclease</keyword>
<feature type="region of interest" description="Disordered" evidence="21">
    <location>
        <begin position="531"/>
        <end position="740"/>
    </location>
</feature>
<keyword evidence="6 17" id="KW-0540">Nuclease</keyword>
<dbReference type="PANTHER" id="PTHR10139">
    <property type="entry name" value="DOUBLE-STRAND BREAK REPAIR PROTEIN MRE11"/>
    <property type="match status" value="1"/>
</dbReference>
<dbReference type="PIRSF" id="PIRSF000882">
    <property type="entry name" value="DSB_repair_MRE11"/>
    <property type="match status" value="1"/>
</dbReference>
<comment type="similarity">
    <text evidence="4 17 19">Belongs to the MRE11/RAD32 family.</text>
</comment>
<keyword evidence="7" id="KW-0479">Metal-binding</keyword>
<evidence type="ECO:0000256" key="1">
    <source>
        <dbReference type="ARBA" id="ARBA00001936"/>
    </source>
</evidence>
<comment type="subunit">
    <text evidence="16">Component of the MRN complex composed of two heterodimers RAD50 and MRE11 associated with a single NBS1.</text>
</comment>
<proteinExistence type="inferred from homology"/>
<dbReference type="SUPFAM" id="SSF56300">
    <property type="entry name" value="Metallo-dependent phosphatases"/>
    <property type="match status" value="1"/>
</dbReference>
<dbReference type="GO" id="GO:0097552">
    <property type="term" value="P:mitochondrial double-strand break repair via homologous recombination"/>
    <property type="evidence" value="ECO:0007669"/>
    <property type="project" value="TreeGrafter"/>
</dbReference>
<evidence type="ECO:0000256" key="9">
    <source>
        <dbReference type="ARBA" id="ARBA00022763"/>
    </source>
</evidence>
<evidence type="ECO:0000259" key="22">
    <source>
        <dbReference type="SMART" id="SM01347"/>
    </source>
</evidence>
<dbReference type="Gene3D" id="3.30.110.110">
    <property type="entry name" value="Mre11, capping domain"/>
    <property type="match status" value="1"/>
</dbReference>
<protein>
    <recommendedName>
        <fullName evidence="17">Double-strand break repair protein</fullName>
    </recommendedName>
</protein>
<feature type="compositionally biased region" description="Low complexity" evidence="21">
    <location>
        <begin position="671"/>
        <end position="682"/>
    </location>
</feature>
<evidence type="ECO:0000256" key="19">
    <source>
        <dbReference type="RuleBase" id="RU003447"/>
    </source>
</evidence>
<keyword evidence="15 17" id="KW-0469">Meiosis</keyword>
<dbReference type="GeneID" id="54299298"/>
<dbReference type="GO" id="GO:0000723">
    <property type="term" value="P:telomere maintenance"/>
    <property type="evidence" value="ECO:0007669"/>
    <property type="project" value="TreeGrafter"/>
</dbReference>
<accession>A0A6A6BPZ3</accession>
<comment type="function">
    <text evidence="17">Core component of the MRN complex, which plays a central role in double-strand break (DSB) repair, DNA recombination, maintenance of telomere integrity and meiosis. The MRN complex is involved in the repair of DNA double-strand breaks (DSBs) via homologous recombination (HR), an error-free mechanism which primarily occurs during S and G2 phases. The complex (1) mediates the end resection of damaged DNA, which generates proper single-stranded DNA, a key initial steps in HR, and is (2) required for the recruitment of other repair factors and efficient activation of ATM and ATR upon DNA damage. Within the MRN complex, MRE11 possesses both single-strand endonuclease activity and double-strand-specific 3'-5' exonuclease activity. MRE11 first endonucleolytically cleaves the 5' strand at DNA DSB ends to prevent non-homologous end joining (NHEJ) and licence HR. It then generates a single-stranded DNA gap via 3' to 5' exonucleolytic degradation, which is required for single-strand invasion and recombination.</text>
</comment>
<evidence type="ECO:0000256" key="8">
    <source>
        <dbReference type="ARBA" id="ARBA00022759"/>
    </source>
</evidence>
<comment type="subcellular location">
    <subcellularLocation>
        <location evidence="3">Chromosome</location>
    </subcellularLocation>
    <subcellularLocation>
        <location evidence="2 17">Nucleus</location>
    </subcellularLocation>
</comment>
<evidence type="ECO:0000256" key="18">
    <source>
        <dbReference type="PIRSR" id="PIRSR000882-1"/>
    </source>
</evidence>
<dbReference type="CDD" id="cd00840">
    <property type="entry name" value="MPP_Mre11_N"/>
    <property type="match status" value="1"/>
</dbReference>
<keyword evidence="20" id="KW-0175">Coiled coil</keyword>
<keyword evidence="24" id="KW-1185">Reference proteome</keyword>
<evidence type="ECO:0000256" key="2">
    <source>
        <dbReference type="ARBA" id="ARBA00004123"/>
    </source>
</evidence>
<gene>
    <name evidence="23" type="ORF">K452DRAFT_295373</name>
</gene>
<feature type="compositionally biased region" description="Basic residues" evidence="21">
    <location>
        <begin position="606"/>
        <end position="622"/>
    </location>
</feature>
<evidence type="ECO:0000313" key="24">
    <source>
        <dbReference type="Proteomes" id="UP000799438"/>
    </source>
</evidence>
<dbReference type="InterPro" id="IPR029052">
    <property type="entry name" value="Metallo-depent_PP-like"/>
</dbReference>
<dbReference type="GO" id="GO:0035861">
    <property type="term" value="C:site of double-strand break"/>
    <property type="evidence" value="ECO:0007669"/>
    <property type="project" value="TreeGrafter"/>
</dbReference>
<feature type="compositionally biased region" description="Polar residues" evidence="21">
    <location>
        <begin position="687"/>
        <end position="703"/>
    </location>
</feature>
<evidence type="ECO:0000256" key="12">
    <source>
        <dbReference type="ARBA" id="ARBA00023204"/>
    </source>
</evidence>
<evidence type="ECO:0000256" key="5">
    <source>
        <dbReference type="ARBA" id="ARBA00022454"/>
    </source>
</evidence>
<evidence type="ECO:0000256" key="11">
    <source>
        <dbReference type="ARBA" id="ARBA00022839"/>
    </source>
</evidence>
<dbReference type="GO" id="GO:0008296">
    <property type="term" value="F:3'-5'-DNA exonuclease activity"/>
    <property type="evidence" value="ECO:0007669"/>
    <property type="project" value="InterPro"/>
</dbReference>
<dbReference type="Gene3D" id="3.60.21.10">
    <property type="match status" value="1"/>
</dbReference>
<dbReference type="InterPro" id="IPR041796">
    <property type="entry name" value="Mre11_N"/>
</dbReference>
<dbReference type="RefSeq" id="XP_033401520.1">
    <property type="nucleotide sequence ID" value="XM_033541801.1"/>
</dbReference>
<dbReference type="GO" id="GO:0006303">
    <property type="term" value="P:double-strand break repair via nonhomologous end joining"/>
    <property type="evidence" value="ECO:0007669"/>
    <property type="project" value="TreeGrafter"/>
</dbReference>
<dbReference type="GO" id="GO:0030145">
    <property type="term" value="F:manganese ion binding"/>
    <property type="evidence" value="ECO:0007669"/>
    <property type="project" value="UniProtKB-UniRule"/>
</dbReference>
<dbReference type="GO" id="GO:0000014">
    <property type="term" value="F:single-stranded DNA endodeoxyribonuclease activity"/>
    <property type="evidence" value="ECO:0007669"/>
    <property type="project" value="TreeGrafter"/>
</dbReference>
<dbReference type="InterPro" id="IPR007281">
    <property type="entry name" value="Mre11_DNA-bd"/>
</dbReference>
<feature type="compositionally biased region" description="Acidic residues" evidence="21">
    <location>
        <begin position="714"/>
        <end position="726"/>
    </location>
</feature>
<dbReference type="InterPro" id="IPR003701">
    <property type="entry name" value="Mre11"/>
</dbReference>
<evidence type="ECO:0000256" key="6">
    <source>
        <dbReference type="ARBA" id="ARBA00022722"/>
    </source>
</evidence>
<evidence type="ECO:0000256" key="17">
    <source>
        <dbReference type="PIRNR" id="PIRNR000882"/>
    </source>
</evidence>
<sequence length="740" mass="83438">MPAATSADTIRILVATDSHVGYNERDAIRGDDSWRSFHEVMCLAKERDVDMVLLAGDLFHENKPSRKSMYQVMRSLRMNCYGDKPCELELLSDASENFQGAFNNVNYEDPDINVAIPVFSIHGNHDDPSGEGHLAALDLLQVSGLVNYYGRTPEADNIQIKPVLLQKGRTKLALYGMSNVRDERLFRTFRDSNVKFFQPSQQKDEWFNLMSVHQNHHAYTETGYLPENFLPNFLNLVVWGHEHECLIEPRHNTQMGFRVMQPGSSIATSLMPGEAVPKHVAIVSIIGKEFESESIRLKTVRPFVMKHIELCKERGLKDVAKMDNNRPKITRHLTDIVESLIAQAKEEWLEIQDPPGEDDEELEVPLPLIRLRVEYSAPDGGKFDCENPQRFSNRFVGKVANINDVIQFYRSKKPPKRSNKNDQPEMPEEEIIAQLSLDNNIKVEKLVREYLTAQSLTVFPQNSFGDAVSQFVDKDDKSAMEMFVNDSLASQVKYLLSLTDKDIEKENLGDEMEKYREKLEELFAAGHLKNKTTRKLKPKPDNWDTDMDGDWADQPGAHIHDEDQAGEDDDDEFGSVPPKPAATRGRGRGRGGRTAASGTTRATAASKKKAPAKTTGRGKKKKPVEEEKEEEEEEDEEADDDVIMLDDDDDDDDDSDAEELFVRSKARTAKKPTASKAKSQPARKTGKQTTLNFSQASQSQTATKGAGKKAQQISDDEISDDDDDAFEPPAPTTWSSRSRR</sequence>
<evidence type="ECO:0000256" key="3">
    <source>
        <dbReference type="ARBA" id="ARBA00004286"/>
    </source>
</evidence>
<dbReference type="GO" id="GO:0030870">
    <property type="term" value="C:Mre11 complex"/>
    <property type="evidence" value="ECO:0007669"/>
    <property type="project" value="UniProtKB-UniRule"/>
</dbReference>
<keyword evidence="9 17" id="KW-0227">DNA damage</keyword>
<keyword evidence="12 17" id="KW-0234">DNA repair</keyword>
<dbReference type="Pfam" id="PF00149">
    <property type="entry name" value="Metallophos"/>
    <property type="match status" value="1"/>
</dbReference>
<reference evidence="23" key="1">
    <citation type="journal article" date="2020" name="Stud. Mycol.">
        <title>101 Dothideomycetes genomes: a test case for predicting lifestyles and emergence of pathogens.</title>
        <authorList>
            <person name="Haridas S."/>
            <person name="Albert R."/>
            <person name="Binder M."/>
            <person name="Bloem J."/>
            <person name="Labutti K."/>
            <person name="Salamov A."/>
            <person name="Andreopoulos B."/>
            <person name="Baker S."/>
            <person name="Barry K."/>
            <person name="Bills G."/>
            <person name="Bluhm B."/>
            <person name="Cannon C."/>
            <person name="Castanera R."/>
            <person name="Culley D."/>
            <person name="Daum C."/>
            <person name="Ezra D."/>
            <person name="Gonzalez J."/>
            <person name="Henrissat B."/>
            <person name="Kuo A."/>
            <person name="Liang C."/>
            <person name="Lipzen A."/>
            <person name="Lutzoni F."/>
            <person name="Magnuson J."/>
            <person name="Mondo S."/>
            <person name="Nolan M."/>
            <person name="Ohm R."/>
            <person name="Pangilinan J."/>
            <person name="Park H.-J."/>
            <person name="Ramirez L."/>
            <person name="Alfaro M."/>
            <person name="Sun H."/>
            <person name="Tritt A."/>
            <person name="Yoshinaga Y."/>
            <person name="Zwiers L.-H."/>
            <person name="Turgeon B."/>
            <person name="Goodwin S."/>
            <person name="Spatafora J."/>
            <person name="Crous P."/>
            <person name="Grigoriev I."/>
        </authorList>
    </citation>
    <scope>NUCLEOTIDE SEQUENCE</scope>
    <source>
        <strain evidence="23">CBS 121167</strain>
    </source>
</reference>
<dbReference type="GO" id="GO:0031573">
    <property type="term" value="P:mitotic intra-S DNA damage checkpoint signaling"/>
    <property type="evidence" value="ECO:0007669"/>
    <property type="project" value="TreeGrafter"/>
</dbReference>
<keyword evidence="11 17" id="KW-0269">Exonuclease</keyword>
<dbReference type="SMART" id="SM01347">
    <property type="entry name" value="Mre11_DNA_bind"/>
    <property type="match status" value="1"/>
</dbReference>
<evidence type="ECO:0000256" key="16">
    <source>
        <dbReference type="ARBA" id="ARBA00064981"/>
    </source>
</evidence>
<evidence type="ECO:0000256" key="20">
    <source>
        <dbReference type="SAM" id="Coils"/>
    </source>
</evidence>
<feature type="active site" description="Proton donor" evidence="18">
    <location>
        <position position="125"/>
    </location>
</feature>
<dbReference type="GO" id="GO:0007095">
    <property type="term" value="P:mitotic G2 DNA damage checkpoint signaling"/>
    <property type="evidence" value="ECO:0007669"/>
    <property type="project" value="TreeGrafter"/>
</dbReference>
<dbReference type="GO" id="GO:0000724">
    <property type="term" value="P:double-strand break repair via homologous recombination"/>
    <property type="evidence" value="ECO:0007669"/>
    <property type="project" value="TreeGrafter"/>
</dbReference>
<evidence type="ECO:0000313" key="23">
    <source>
        <dbReference type="EMBL" id="KAF2145808.1"/>
    </source>
</evidence>
<keyword evidence="14 17" id="KW-0539">Nucleus</keyword>
<dbReference type="GO" id="GO:0042138">
    <property type="term" value="P:meiotic DNA double-strand break formation"/>
    <property type="evidence" value="ECO:0007669"/>
    <property type="project" value="TreeGrafter"/>
</dbReference>
<evidence type="ECO:0000256" key="7">
    <source>
        <dbReference type="ARBA" id="ARBA00022723"/>
    </source>
</evidence>
<name>A0A6A6BPZ3_9PEZI</name>
<dbReference type="InterPro" id="IPR038487">
    <property type="entry name" value="Mre11_capping_dom"/>
</dbReference>
<evidence type="ECO:0000256" key="15">
    <source>
        <dbReference type="ARBA" id="ARBA00023254"/>
    </source>
</evidence>
<evidence type="ECO:0000256" key="21">
    <source>
        <dbReference type="SAM" id="MobiDB-lite"/>
    </source>
</evidence>
<dbReference type="FunFam" id="3.60.21.10:FF:000011">
    <property type="entry name" value="Double-strand break repair protein"/>
    <property type="match status" value="1"/>
</dbReference>
<evidence type="ECO:0000256" key="4">
    <source>
        <dbReference type="ARBA" id="ARBA00009028"/>
    </source>
</evidence>
<dbReference type="Pfam" id="PF04152">
    <property type="entry name" value="Mre11_DNA_bind"/>
    <property type="match status" value="1"/>
</dbReference>
<evidence type="ECO:0000256" key="13">
    <source>
        <dbReference type="ARBA" id="ARBA00023211"/>
    </source>
</evidence>
<feature type="compositionally biased region" description="Acidic residues" evidence="21">
    <location>
        <begin position="626"/>
        <end position="659"/>
    </location>
</feature>
<evidence type="ECO:0000256" key="10">
    <source>
        <dbReference type="ARBA" id="ARBA00022801"/>
    </source>
</evidence>
<feature type="coiled-coil region" evidence="20">
    <location>
        <begin position="498"/>
        <end position="525"/>
    </location>
</feature>
<feature type="domain" description="Mre11 DNA-binding" evidence="22">
    <location>
        <begin position="290"/>
        <end position="471"/>
    </location>
</feature>
<dbReference type="AlphaFoldDB" id="A0A6A6BPZ3"/>
<dbReference type="InterPro" id="IPR004843">
    <property type="entry name" value="Calcineurin-like_PHP"/>
</dbReference>
<evidence type="ECO:0000256" key="14">
    <source>
        <dbReference type="ARBA" id="ARBA00023242"/>
    </source>
</evidence>
<dbReference type="NCBIfam" id="TIGR00583">
    <property type="entry name" value="mre11"/>
    <property type="match status" value="1"/>
</dbReference>
<dbReference type="EMBL" id="ML995477">
    <property type="protein sequence ID" value="KAF2145808.1"/>
    <property type="molecule type" value="Genomic_DNA"/>
</dbReference>
<dbReference type="PANTHER" id="PTHR10139:SF1">
    <property type="entry name" value="DOUBLE-STRAND BREAK REPAIR PROTEIN MRE11"/>
    <property type="match status" value="1"/>
</dbReference>
<feature type="compositionally biased region" description="Acidic residues" evidence="21">
    <location>
        <begin position="564"/>
        <end position="573"/>
    </location>
</feature>
<keyword evidence="13 17" id="KW-0464">Manganese</keyword>
<keyword evidence="10 17" id="KW-0378">Hydrolase</keyword>
<comment type="cofactor">
    <cofactor evidence="1 17">
        <name>Mn(2+)</name>
        <dbReference type="ChEBI" id="CHEBI:29035"/>
    </cofactor>
</comment>
<dbReference type="OrthoDB" id="30417at2759"/>
<organism evidence="23 24">
    <name type="scientific">Aplosporella prunicola CBS 121167</name>
    <dbReference type="NCBI Taxonomy" id="1176127"/>
    <lineage>
        <taxon>Eukaryota</taxon>
        <taxon>Fungi</taxon>
        <taxon>Dikarya</taxon>
        <taxon>Ascomycota</taxon>
        <taxon>Pezizomycotina</taxon>
        <taxon>Dothideomycetes</taxon>
        <taxon>Dothideomycetes incertae sedis</taxon>
        <taxon>Botryosphaeriales</taxon>
        <taxon>Aplosporellaceae</taxon>
        <taxon>Aplosporella</taxon>
    </lineage>
</organism>